<evidence type="ECO:0008006" key="3">
    <source>
        <dbReference type="Google" id="ProtNLM"/>
    </source>
</evidence>
<evidence type="ECO:0000313" key="2">
    <source>
        <dbReference type="Proteomes" id="UP000460257"/>
    </source>
</evidence>
<sequence>MDDERDYLIRLKKYKESKNHTELRYCSRCGRVFPYSGAGEAICPQCQKKEQEDFDRVKAYLKDHHATENEVSEATGVPVDTLTKWAREGLLCFGEGLSGLRCELCGKPISFGRYCTECQIKLKKKGYMNSRFGSGKMRFAGRDDK</sequence>
<comment type="caution">
    <text evidence="1">The sequence shown here is derived from an EMBL/GenBank/DDBJ whole genome shotgun (WGS) entry which is preliminary data.</text>
</comment>
<accession>A0A6N7IXL4</accession>
<organism evidence="1 2">
    <name type="scientific">Candidatus Weimeria bifida</name>
    <dbReference type="NCBI Taxonomy" id="2599074"/>
    <lineage>
        <taxon>Bacteria</taxon>
        <taxon>Bacillati</taxon>
        <taxon>Bacillota</taxon>
        <taxon>Clostridia</taxon>
        <taxon>Lachnospirales</taxon>
        <taxon>Lachnospiraceae</taxon>
        <taxon>Candidatus Weimeria</taxon>
    </lineage>
</organism>
<keyword evidence="2" id="KW-1185">Reference proteome</keyword>
<dbReference type="Proteomes" id="UP000460257">
    <property type="component" value="Unassembled WGS sequence"/>
</dbReference>
<reference evidence="1" key="1">
    <citation type="journal article" date="2020" name="Appl. Environ. Microbiol.">
        <title>Medium-Chain Fatty Acid Synthesis by 'Candidatus Weimeria bifida' gen. nov., sp. nov., and 'Candidatus Pseudoramibacter fermentans' sp. nov.</title>
        <authorList>
            <person name="Scarborough M.J."/>
            <person name="Myers K.S."/>
            <person name="Donohue T.J."/>
            <person name="Noguera D.R."/>
        </authorList>
    </citation>
    <scope>NUCLEOTIDE SEQUENCE</scope>
    <source>
        <strain evidence="1">LCO1.1</strain>
    </source>
</reference>
<protein>
    <recommendedName>
        <fullName evidence="3">MerR family transcriptional regulator</fullName>
    </recommendedName>
</protein>
<evidence type="ECO:0000313" key="1">
    <source>
        <dbReference type="EMBL" id="MQN01031.1"/>
    </source>
</evidence>
<name>A0A6N7IXL4_9FIRM</name>
<gene>
    <name evidence="1" type="ORF">FRC54_03475</name>
</gene>
<proteinExistence type="predicted"/>
<dbReference type="EMBL" id="VOGC01000002">
    <property type="protein sequence ID" value="MQN01031.1"/>
    <property type="molecule type" value="Genomic_DNA"/>
</dbReference>
<dbReference type="AlphaFoldDB" id="A0A6N7IXL4"/>